<evidence type="ECO:0000313" key="4">
    <source>
        <dbReference type="Proteomes" id="UP001501218"/>
    </source>
</evidence>
<reference evidence="4" key="1">
    <citation type="journal article" date="2019" name="Int. J. Syst. Evol. Microbiol.">
        <title>The Global Catalogue of Microorganisms (GCM) 10K type strain sequencing project: providing services to taxonomists for standard genome sequencing and annotation.</title>
        <authorList>
            <consortium name="The Broad Institute Genomics Platform"/>
            <consortium name="The Broad Institute Genome Sequencing Center for Infectious Disease"/>
            <person name="Wu L."/>
            <person name="Ma J."/>
        </authorList>
    </citation>
    <scope>NUCLEOTIDE SEQUENCE [LARGE SCALE GENOMIC DNA]</scope>
    <source>
        <strain evidence="4">JCM 16221</strain>
    </source>
</reference>
<dbReference type="RefSeq" id="WP_344133192.1">
    <property type="nucleotide sequence ID" value="NZ_BAAARA010000010.1"/>
</dbReference>
<dbReference type="PANTHER" id="PTHR43762:SF1">
    <property type="entry name" value="D-ARABINONO-1,4-LACTONE OXIDASE"/>
    <property type="match status" value="1"/>
</dbReference>
<keyword evidence="1" id="KW-0560">Oxidoreductase</keyword>
<dbReference type="InterPro" id="IPR016171">
    <property type="entry name" value="Vanillyl_alc_oxidase_C-sub2"/>
</dbReference>
<dbReference type="InterPro" id="IPR016166">
    <property type="entry name" value="FAD-bd_PCMH"/>
</dbReference>
<proteinExistence type="predicted"/>
<dbReference type="PIRSF" id="PIRSF000136">
    <property type="entry name" value="LGO_GLO"/>
    <property type="match status" value="1"/>
</dbReference>
<dbReference type="InterPro" id="IPR016167">
    <property type="entry name" value="FAD-bd_PCMH_sub1"/>
</dbReference>
<comment type="caution">
    <text evidence="3">The sequence shown here is derived from an EMBL/GenBank/DDBJ whole genome shotgun (WGS) entry which is preliminary data.</text>
</comment>
<dbReference type="EMBL" id="BAAARA010000010">
    <property type="protein sequence ID" value="GAA2353019.1"/>
    <property type="molecule type" value="Genomic_DNA"/>
</dbReference>
<gene>
    <name evidence="3" type="ORF">GCM10009854_33810</name>
</gene>
<dbReference type="Pfam" id="PF01565">
    <property type="entry name" value="FAD_binding_4"/>
    <property type="match status" value="1"/>
</dbReference>
<accession>A0ABP5THQ6</accession>
<dbReference type="Gene3D" id="3.30.70.2520">
    <property type="match status" value="1"/>
</dbReference>
<sequence length="411" mass="45129">MVNSGTNWAKNLTYRAQRLHRPRSVPEVQELVVRAERVKALGSRHCFNDIADTTAEHVSLEDLPAEVSIGDGVVWLPGGMRYGDLASWLAERGYALHNMASLPHITVVGATATGTHGSGVGNGTLSSAVAGIEFVRADGELVRLHPQDPDFAGAVVHLGALGLVTRIGLRVQPTFQVATTVYRGLDLDGLLDNYSAIAASAYSLSVFTDWREDVQIWAKSRVGDPVTTDFFGAQPAGERTHMLAGQPIDNLTEQLGVPGSWHERLPHFRPDFTPSNGDELQSEYFVAAEHAHRALAALRPLGEKMAGLLLTNEIRTIAADDLWLGPTQGADTVAFHFTWVPKQEEVEALLREIEAALRPFGGRPHWGKVFTTEREELRRVYPRLDDFTELVRRFDPDGKFGNDFTARVLGT</sequence>
<name>A0ABP5THQ6_9PSEU</name>
<keyword evidence="4" id="KW-1185">Reference proteome</keyword>
<protein>
    <submittedName>
        <fullName evidence="3">FAD-binding protein</fullName>
    </submittedName>
</protein>
<evidence type="ECO:0000313" key="3">
    <source>
        <dbReference type="EMBL" id="GAA2353019.1"/>
    </source>
</evidence>
<dbReference type="Gene3D" id="3.30.465.10">
    <property type="match status" value="1"/>
</dbReference>
<dbReference type="PANTHER" id="PTHR43762">
    <property type="entry name" value="L-GULONOLACTONE OXIDASE"/>
    <property type="match status" value="1"/>
</dbReference>
<evidence type="ECO:0000256" key="1">
    <source>
        <dbReference type="ARBA" id="ARBA00023002"/>
    </source>
</evidence>
<dbReference type="InterPro" id="IPR036318">
    <property type="entry name" value="FAD-bd_PCMH-like_sf"/>
</dbReference>
<organism evidence="3 4">
    <name type="scientific">Saccharopolyspora halophila</name>
    <dbReference type="NCBI Taxonomy" id="405551"/>
    <lineage>
        <taxon>Bacteria</taxon>
        <taxon>Bacillati</taxon>
        <taxon>Actinomycetota</taxon>
        <taxon>Actinomycetes</taxon>
        <taxon>Pseudonocardiales</taxon>
        <taxon>Pseudonocardiaceae</taxon>
        <taxon>Saccharopolyspora</taxon>
    </lineage>
</organism>
<dbReference type="Gene3D" id="1.10.45.10">
    <property type="entry name" value="Vanillyl-alcohol Oxidase, Chain A, domain 4"/>
    <property type="match status" value="1"/>
</dbReference>
<dbReference type="SUPFAM" id="SSF56176">
    <property type="entry name" value="FAD-binding/transporter-associated domain-like"/>
    <property type="match status" value="1"/>
</dbReference>
<dbReference type="Gene3D" id="3.30.70.2530">
    <property type="match status" value="1"/>
</dbReference>
<dbReference type="InterPro" id="IPR016169">
    <property type="entry name" value="FAD-bd_PCMH_sub2"/>
</dbReference>
<evidence type="ECO:0000259" key="2">
    <source>
        <dbReference type="PROSITE" id="PS51387"/>
    </source>
</evidence>
<dbReference type="InterPro" id="IPR006094">
    <property type="entry name" value="Oxid_FAD_bind_N"/>
</dbReference>
<feature type="domain" description="FAD-binding PCMH-type" evidence="2">
    <location>
        <begin position="12"/>
        <end position="174"/>
    </location>
</feature>
<dbReference type="InterPro" id="IPR007173">
    <property type="entry name" value="ALO_C"/>
</dbReference>
<dbReference type="InterPro" id="IPR010031">
    <property type="entry name" value="FAD_lactone_oxidase-like"/>
</dbReference>
<dbReference type="Proteomes" id="UP001501218">
    <property type="component" value="Unassembled WGS sequence"/>
</dbReference>
<dbReference type="Pfam" id="PF04030">
    <property type="entry name" value="ALO"/>
    <property type="match status" value="1"/>
</dbReference>
<dbReference type="Gene3D" id="3.30.43.10">
    <property type="entry name" value="Uridine Diphospho-n-acetylenolpyruvylglucosamine Reductase, domain 2"/>
    <property type="match status" value="1"/>
</dbReference>
<dbReference type="PROSITE" id="PS51387">
    <property type="entry name" value="FAD_PCMH"/>
    <property type="match status" value="1"/>
</dbReference>